<organism evidence="2 3">
    <name type="scientific">Neobacillus kokaensis</name>
    <dbReference type="NCBI Taxonomy" id="2759023"/>
    <lineage>
        <taxon>Bacteria</taxon>
        <taxon>Bacillati</taxon>
        <taxon>Bacillota</taxon>
        <taxon>Bacilli</taxon>
        <taxon>Bacillales</taxon>
        <taxon>Bacillaceae</taxon>
        <taxon>Neobacillus</taxon>
    </lineage>
</organism>
<dbReference type="CDD" id="cd00371">
    <property type="entry name" value="HMA"/>
    <property type="match status" value="1"/>
</dbReference>
<dbReference type="Pfam" id="PF00403">
    <property type="entry name" value="HMA"/>
    <property type="match status" value="1"/>
</dbReference>
<sequence length="69" mass="7909">MTIIEVPLNHIACTGCIRRIKRGTQKFNGVKEVKILTGTGKLQIKFSEETIKSDEIHQRIHHLAHKTFD</sequence>
<keyword evidence="3" id="KW-1185">Reference proteome</keyword>
<feature type="domain" description="HMA" evidence="1">
    <location>
        <begin position="1"/>
        <end position="68"/>
    </location>
</feature>
<name>A0ABQ3N866_9BACI</name>
<proteinExistence type="predicted"/>
<dbReference type="EMBL" id="BNDS01000020">
    <property type="protein sequence ID" value="GHI00247.1"/>
    <property type="molecule type" value="Genomic_DNA"/>
</dbReference>
<protein>
    <recommendedName>
        <fullName evidence="1">HMA domain-containing protein</fullName>
    </recommendedName>
</protein>
<gene>
    <name evidence="2" type="ORF">AM1BK_37890</name>
</gene>
<dbReference type="RefSeq" id="WP_191275536.1">
    <property type="nucleotide sequence ID" value="NZ_BNDS01000020.1"/>
</dbReference>
<accession>A0ABQ3N866</accession>
<dbReference type="SUPFAM" id="SSF55008">
    <property type="entry name" value="HMA, heavy metal-associated domain"/>
    <property type="match status" value="1"/>
</dbReference>
<comment type="caution">
    <text evidence="2">The sequence shown here is derived from an EMBL/GenBank/DDBJ whole genome shotgun (WGS) entry which is preliminary data.</text>
</comment>
<dbReference type="InterPro" id="IPR006121">
    <property type="entry name" value="HMA_dom"/>
</dbReference>
<dbReference type="InterPro" id="IPR036163">
    <property type="entry name" value="HMA_dom_sf"/>
</dbReference>
<dbReference type="PROSITE" id="PS50846">
    <property type="entry name" value="HMA_2"/>
    <property type="match status" value="1"/>
</dbReference>
<dbReference type="Proteomes" id="UP000637074">
    <property type="component" value="Unassembled WGS sequence"/>
</dbReference>
<evidence type="ECO:0000313" key="3">
    <source>
        <dbReference type="Proteomes" id="UP000637074"/>
    </source>
</evidence>
<evidence type="ECO:0000259" key="1">
    <source>
        <dbReference type="PROSITE" id="PS50846"/>
    </source>
</evidence>
<dbReference type="Gene3D" id="3.30.70.100">
    <property type="match status" value="1"/>
</dbReference>
<reference evidence="2 3" key="1">
    <citation type="journal article" date="2022" name="Int. J. Syst. Evol. Microbiol.">
        <title>Neobacillus kokaensis sp. nov., isolated from soil.</title>
        <authorList>
            <person name="Yuki K."/>
            <person name="Matsubara H."/>
            <person name="Yamaguchi S."/>
        </authorList>
    </citation>
    <scope>NUCLEOTIDE SEQUENCE [LARGE SCALE GENOMIC DNA]</scope>
    <source>
        <strain evidence="2 3">LOB 377</strain>
    </source>
</reference>
<evidence type="ECO:0000313" key="2">
    <source>
        <dbReference type="EMBL" id="GHI00247.1"/>
    </source>
</evidence>